<organism evidence="2 3">
    <name type="scientific">Jaapia argillacea MUCL 33604</name>
    <dbReference type="NCBI Taxonomy" id="933084"/>
    <lineage>
        <taxon>Eukaryota</taxon>
        <taxon>Fungi</taxon>
        <taxon>Dikarya</taxon>
        <taxon>Basidiomycota</taxon>
        <taxon>Agaricomycotina</taxon>
        <taxon>Agaricomycetes</taxon>
        <taxon>Agaricomycetidae</taxon>
        <taxon>Jaapiales</taxon>
        <taxon>Jaapiaceae</taxon>
        <taxon>Jaapia</taxon>
    </lineage>
</organism>
<keyword evidence="3" id="KW-1185">Reference proteome</keyword>
<gene>
    <name evidence="2" type="ORF">JAAARDRAFT_143925</name>
</gene>
<sequence length="161" mass="17470">MSSLTMIGFLALCAGRCTMALKPGSPVKVFHCLYTTAVQCSSGDLLPAKLHAYSPPNDTILPDNTVAFVIAKVFAPPNADIILNAIHVVPLPGNPNNDDYESHIPDVPHPFFLGLGSAQGLQETLADGKLRGFTVLLSDYVRESVKQFNIQFVSFFCHRLL</sequence>
<reference evidence="3" key="1">
    <citation type="journal article" date="2014" name="Proc. Natl. Acad. Sci. U.S.A.">
        <title>Extensive sampling of basidiomycete genomes demonstrates inadequacy of the white-rot/brown-rot paradigm for wood decay fungi.</title>
        <authorList>
            <person name="Riley R."/>
            <person name="Salamov A.A."/>
            <person name="Brown D.W."/>
            <person name="Nagy L.G."/>
            <person name="Floudas D."/>
            <person name="Held B.W."/>
            <person name="Levasseur A."/>
            <person name="Lombard V."/>
            <person name="Morin E."/>
            <person name="Otillar R."/>
            <person name="Lindquist E.A."/>
            <person name="Sun H."/>
            <person name="LaButti K.M."/>
            <person name="Schmutz J."/>
            <person name="Jabbour D."/>
            <person name="Luo H."/>
            <person name="Baker S.E."/>
            <person name="Pisabarro A.G."/>
            <person name="Walton J.D."/>
            <person name="Blanchette R.A."/>
            <person name="Henrissat B."/>
            <person name="Martin F."/>
            <person name="Cullen D."/>
            <person name="Hibbett D.S."/>
            <person name="Grigoriev I.V."/>
        </authorList>
    </citation>
    <scope>NUCLEOTIDE SEQUENCE [LARGE SCALE GENOMIC DNA]</scope>
    <source>
        <strain evidence="3">MUCL 33604</strain>
    </source>
</reference>
<name>A0A067P2U5_9AGAM</name>
<protein>
    <submittedName>
        <fullName evidence="2">Uncharacterized protein</fullName>
    </submittedName>
</protein>
<accession>A0A067P2U5</accession>
<dbReference type="InParanoid" id="A0A067P2U5"/>
<dbReference type="Proteomes" id="UP000027265">
    <property type="component" value="Unassembled WGS sequence"/>
</dbReference>
<dbReference type="HOGENOM" id="CLU_138689_0_0_1"/>
<dbReference type="EMBL" id="KL197817">
    <property type="protein sequence ID" value="KDQ49074.1"/>
    <property type="molecule type" value="Genomic_DNA"/>
</dbReference>
<evidence type="ECO:0000256" key="1">
    <source>
        <dbReference type="SAM" id="SignalP"/>
    </source>
</evidence>
<evidence type="ECO:0000313" key="3">
    <source>
        <dbReference type="Proteomes" id="UP000027265"/>
    </source>
</evidence>
<dbReference type="AlphaFoldDB" id="A0A067P2U5"/>
<feature type="chain" id="PRO_5001642808" evidence="1">
    <location>
        <begin position="21"/>
        <end position="161"/>
    </location>
</feature>
<dbReference type="OrthoDB" id="3258371at2759"/>
<keyword evidence="1" id="KW-0732">Signal</keyword>
<feature type="signal peptide" evidence="1">
    <location>
        <begin position="1"/>
        <end position="20"/>
    </location>
</feature>
<evidence type="ECO:0000313" key="2">
    <source>
        <dbReference type="EMBL" id="KDQ49074.1"/>
    </source>
</evidence>
<proteinExistence type="predicted"/>